<organism evidence="4 5">
    <name type="scientific">Stratiformator vulcanicus</name>
    <dbReference type="NCBI Taxonomy" id="2527980"/>
    <lineage>
        <taxon>Bacteria</taxon>
        <taxon>Pseudomonadati</taxon>
        <taxon>Planctomycetota</taxon>
        <taxon>Planctomycetia</taxon>
        <taxon>Planctomycetales</taxon>
        <taxon>Planctomycetaceae</taxon>
        <taxon>Stratiformator</taxon>
    </lineage>
</organism>
<evidence type="ECO:0000259" key="3">
    <source>
        <dbReference type="Pfam" id="PF01345"/>
    </source>
</evidence>
<evidence type="ECO:0000256" key="1">
    <source>
        <dbReference type="SAM" id="MobiDB-lite"/>
    </source>
</evidence>
<proteinExistence type="predicted"/>
<name>A0A517QXJ9_9PLAN</name>
<accession>A0A517QXJ9</accession>
<dbReference type="EMBL" id="CP036268">
    <property type="protein sequence ID" value="QDT36300.1"/>
    <property type="molecule type" value="Genomic_DNA"/>
</dbReference>
<feature type="compositionally biased region" description="Basic and acidic residues" evidence="1">
    <location>
        <begin position="584"/>
        <end position="595"/>
    </location>
</feature>
<evidence type="ECO:0000313" key="5">
    <source>
        <dbReference type="Proteomes" id="UP000317318"/>
    </source>
</evidence>
<feature type="region of interest" description="Disordered" evidence="1">
    <location>
        <begin position="130"/>
        <end position="167"/>
    </location>
</feature>
<gene>
    <name evidence="4" type="ORF">Pan189_06560</name>
</gene>
<evidence type="ECO:0000313" key="4">
    <source>
        <dbReference type="EMBL" id="QDT36300.1"/>
    </source>
</evidence>
<reference evidence="4 5" key="1">
    <citation type="submission" date="2019-02" db="EMBL/GenBank/DDBJ databases">
        <title>Deep-cultivation of Planctomycetes and their phenomic and genomic characterization uncovers novel biology.</title>
        <authorList>
            <person name="Wiegand S."/>
            <person name="Jogler M."/>
            <person name="Boedeker C."/>
            <person name="Pinto D."/>
            <person name="Vollmers J."/>
            <person name="Rivas-Marin E."/>
            <person name="Kohn T."/>
            <person name="Peeters S.H."/>
            <person name="Heuer A."/>
            <person name="Rast P."/>
            <person name="Oberbeckmann S."/>
            <person name="Bunk B."/>
            <person name="Jeske O."/>
            <person name="Meyerdierks A."/>
            <person name="Storesund J.E."/>
            <person name="Kallscheuer N."/>
            <person name="Luecker S."/>
            <person name="Lage O.M."/>
            <person name="Pohl T."/>
            <person name="Merkel B.J."/>
            <person name="Hornburger P."/>
            <person name="Mueller R.-W."/>
            <person name="Bruemmer F."/>
            <person name="Labrenz M."/>
            <person name="Spormann A.M."/>
            <person name="Op den Camp H."/>
            <person name="Overmann J."/>
            <person name="Amann R."/>
            <person name="Jetten M.S.M."/>
            <person name="Mascher T."/>
            <person name="Medema M.H."/>
            <person name="Devos D.P."/>
            <person name="Kaster A.-K."/>
            <person name="Ovreas L."/>
            <person name="Rohde M."/>
            <person name="Galperin M.Y."/>
            <person name="Jogler C."/>
        </authorList>
    </citation>
    <scope>NUCLEOTIDE SEQUENCE [LARGE SCALE GENOMIC DNA]</scope>
    <source>
        <strain evidence="4 5">Pan189</strain>
    </source>
</reference>
<feature type="region of interest" description="Disordered" evidence="1">
    <location>
        <begin position="569"/>
        <end position="595"/>
    </location>
</feature>
<dbReference type="Proteomes" id="UP000317318">
    <property type="component" value="Chromosome"/>
</dbReference>
<keyword evidence="2" id="KW-1133">Transmembrane helix</keyword>
<dbReference type="OrthoDB" id="282600at2"/>
<feature type="domain" description="DUF11" evidence="3">
    <location>
        <begin position="361"/>
        <end position="454"/>
    </location>
</feature>
<keyword evidence="2" id="KW-0812">Transmembrane</keyword>
<sequence length="613" mass="68238">MRNNLHRYYGPYRRARRPAIVADDPLLTSLYDQCRAAWLQCRRAWVAEARRIDGTVPRVVQDPNGTNSRLVWSYRPEYTDIRLDRFAGTATAVRDEIRHVRRRLDETMVGTVAAIFWAWTLLHDRLTGQSSHNPPPWRMAPKTPSAAPLRSHNRLSASTFSTPSDSPESMFHSNHLFRSQRPNDDGTFNWRGFLWTAATVTGTVGLMLLILLFQFLPTTQSNVIAAEELPPIEKVDDPFGGFPDPFAPVAVPEEDPEPLPTPEPHLTADSYRAELPYDVARFDLEEQGREFFVRGETKIQTSEPTGFDDWSLASRRRDSEPLMRAGYESSQRSIELGRIPGPSDAVYNEDTSPKTVAIIVEKSQPQTASSGTITYSLTVTNTGEATSDALVVEELIADPFRVADAEPAAAYEDGTLRWHLAGLRAGESHQLTVTVFAEDKGEGEFHSRATVRSVQSLAATTEVLGGKIRIRMTLPEYFSAGGDCPIRFEIENTGESPLTGVKLVGREDTPLRFGNDRDLWQNLGNLSPGETVSRELVATAKQAGRIDIPVEVISTEGIRQELDGYVDVEEPQPATTTTAAKPNSKSEPEPKREKTECAAACRMIYYVPVYGLY</sequence>
<dbReference type="AlphaFoldDB" id="A0A517QXJ9"/>
<keyword evidence="5" id="KW-1185">Reference proteome</keyword>
<dbReference type="InterPro" id="IPR001434">
    <property type="entry name" value="OmcB-like_DUF11"/>
</dbReference>
<dbReference type="Pfam" id="PF01345">
    <property type="entry name" value="DUF11"/>
    <property type="match status" value="1"/>
</dbReference>
<dbReference type="RefSeq" id="WP_145362512.1">
    <property type="nucleotide sequence ID" value="NZ_CP036268.1"/>
</dbReference>
<feature type="transmembrane region" description="Helical" evidence="2">
    <location>
        <begin position="192"/>
        <end position="213"/>
    </location>
</feature>
<evidence type="ECO:0000256" key="2">
    <source>
        <dbReference type="SAM" id="Phobius"/>
    </source>
</evidence>
<keyword evidence="2" id="KW-0472">Membrane</keyword>
<dbReference type="KEGG" id="svp:Pan189_06560"/>
<feature type="compositionally biased region" description="Polar residues" evidence="1">
    <location>
        <begin position="154"/>
        <end position="167"/>
    </location>
</feature>
<protein>
    <recommendedName>
        <fullName evidence="3">DUF11 domain-containing protein</fullName>
    </recommendedName>
</protein>